<keyword evidence="1" id="KW-0812">Transmembrane</keyword>
<reference evidence="2 3" key="1">
    <citation type="submission" date="2024-09" db="EMBL/GenBank/DDBJ databases">
        <authorList>
            <person name="Sun Q."/>
            <person name="Mori K."/>
        </authorList>
    </citation>
    <scope>NUCLEOTIDE SEQUENCE [LARGE SCALE GENOMIC DNA]</scope>
    <source>
        <strain evidence="2 3">NCAIM B.02301</strain>
    </source>
</reference>
<proteinExistence type="predicted"/>
<evidence type="ECO:0000313" key="3">
    <source>
        <dbReference type="Proteomes" id="UP001589833"/>
    </source>
</evidence>
<dbReference type="Proteomes" id="UP001589833">
    <property type="component" value="Unassembled WGS sequence"/>
</dbReference>
<dbReference type="RefSeq" id="WP_273842399.1">
    <property type="nucleotide sequence ID" value="NZ_JAQQWT010000005.1"/>
</dbReference>
<feature type="transmembrane region" description="Helical" evidence="1">
    <location>
        <begin position="7"/>
        <end position="31"/>
    </location>
</feature>
<keyword evidence="3" id="KW-1185">Reference proteome</keyword>
<gene>
    <name evidence="2" type="ORF">ACFFH4_19260</name>
</gene>
<sequence length="84" mass="10027">MCTRWAIGLALALVLVVIWPGIMFTTGYIYSELFLKRWFYLSFGWLIVAAIFFIKRPIIEFLQDSSKVNQWESLVKRLFFIMRL</sequence>
<keyword evidence="1" id="KW-1133">Transmembrane helix</keyword>
<keyword evidence="1" id="KW-0472">Membrane</keyword>
<name>A0ABV6NK00_9BACI</name>
<dbReference type="EMBL" id="JBHLTR010000054">
    <property type="protein sequence ID" value="MFC0561088.1"/>
    <property type="molecule type" value="Genomic_DNA"/>
</dbReference>
<protein>
    <submittedName>
        <fullName evidence="2">Uncharacterized protein</fullName>
    </submittedName>
</protein>
<feature type="transmembrane region" description="Helical" evidence="1">
    <location>
        <begin position="37"/>
        <end position="54"/>
    </location>
</feature>
<evidence type="ECO:0000313" key="2">
    <source>
        <dbReference type="EMBL" id="MFC0561088.1"/>
    </source>
</evidence>
<evidence type="ECO:0000256" key="1">
    <source>
        <dbReference type="SAM" id="Phobius"/>
    </source>
</evidence>
<accession>A0ABV6NK00</accession>
<organism evidence="2 3">
    <name type="scientific">Halalkalibacter alkalisediminis</name>
    <dbReference type="NCBI Taxonomy" id="935616"/>
    <lineage>
        <taxon>Bacteria</taxon>
        <taxon>Bacillati</taxon>
        <taxon>Bacillota</taxon>
        <taxon>Bacilli</taxon>
        <taxon>Bacillales</taxon>
        <taxon>Bacillaceae</taxon>
        <taxon>Halalkalibacter</taxon>
    </lineage>
</organism>
<comment type="caution">
    <text evidence="2">The sequence shown here is derived from an EMBL/GenBank/DDBJ whole genome shotgun (WGS) entry which is preliminary data.</text>
</comment>